<dbReference type="Pfam" id="PF08659">
    <property type="entry name" value="KR"/>
    <property type="match status" value="1"/>
</dbReference>
<dbReference type="InterPro" id="IPR018201">
    <property type="entry name" value="Ketoacyl_synth_AS"/>
</dbReference>
<dbReference type="Gene3D" id="3.40.47.10">
    <property type="match status" value="1"/>
</dbReference>
<dbReference type="Pfam" id="PF00550">
    <property type="entry name" value="PP-binding"/>
    <property type="match status" value="1"/>
</dbReference>
<dbReference type="InterPro" id="IPR036291">
    <property type="entry name" value="NAD(P)-bd_dom_sf"/>
</dbReference>
<feature type="region of interest" description="C-terminal hotdog fold" evidence="5">
    <location>
        <begin position="1005"/>
        <end position="1148"/>
    </location>
</feature>
<dbReference type="SUPFAM" id="SSF52151">
    <property type="entry name" value="FabD/lysophospholipase-like"/>
    <property type="match status" value="1"/>
</dbReference>
<dbReference type="SMART" id="SM00826">
    <property type="entry name" value="PKS_DH"/>
    <property type="match status" value="1"/>
</dbReference>
<keyword evidence="1" id="KW-0596">Phosphopantetheine</keyword>
<dbReference type="Gene3D" id="3.40.366.10">
    <property type="entry name" value="Malonyl-Coenzyme A Acyl Carrier Protein, domain 2"/>
    <property type="match status" value="1"/>
</dbReference>
<sequence length="2352" mass="256071">IGIAAQLPSGSSSTGDLDYATFWDFLVKGGKAYEPLDHILPDLVKSVKNIQPEVIHPVQGAFLKNASGFDNISLGVSTRDARVIPYSARRLLDLSFQALLDSGIESRGRTIGCFMSGNRTLQGEASDSSAIDADGSFSWSPHAMANRISYALDLTGPSILLDTACSSSLNALHLAITAMEKGDCDAALVGGAQINRDPFEWTAYAQGGVLSADGMCRPLDAAANGFGRGEGAVVVVLKPLKDAIRDHDHIYSVVLGSAINATGSRMPLNVPNGVAQKKSIYEAYRRSGLDPQEADYVELHATGTFVGDPIEANATAEVFARDTPAMFGTVKGNIGHLEVSAFLASLVKACLMFEHKLIPPTVNFFNPASTINWDVFKMVVPMEPIPLGCRSPSGRPIISLSSSGLGGTTGHVVLQAPPPLTPNMMESSESTAPILFLVGGLSSSAVDQISHGILQLDVGDTSSLRGSAVTLSRRARQLPWRKYFTVPLSPLTIIPPPTLIPNEIFPLVFVFSGQGPQHLEMGRQLFAEFPVFRSTVIELDEVYRRIRGVSLIESTGIFALPGSQPSAPAVTLADSAWPVTITVSVLAMLQCALFDLFDSLGVVPDMMLGHSAGETAVLYASGAGPKAMAMEIAIARGEAMSCTESKEVGMAVLLCNAQHASELISCVTTNAVGVLELSCFNAPNSVAISGTASLLNKLVELAKAGGIFAQRIRTMVPGHSSFMDYIKEDYLAKMDDIFFRYPGSHTPRIPVYSTCREEKFVEVFTAEYFWDNCRNAVLFGKAVSHSLASSSPVFVELSCHPVLSSSILARDFPASRVLCPMRRPGLSTKDGQSTTLTEPEILLDTLGRLSLLGVNSLDLSGLYGPSAFKSKLIEHPLTVRAIPPPRSLSPRRPQFTAQNSGPLSSSNLRVHKNSHPDLNDHVINGEPIFPATGFIELLLEAGANFLWDVEFVSILSLASAAPLEIGLHTLDTSWSTSSEREHARGFMDRSASKKYPPAVDCESLFKRLPFIDFYPSLKPLAAYGPRFQRVVRCHGGPAEVIAEVKGPTPDEFGYLLHPAIMDACLHVMLHPDISKLYSKAVMYLPSRMEHFIFHRRQYDAGNWFSHIVLRQWTPETRRYDIVITDSSGLALCEWRNLMTRKFTSVAPITLDRRFDLVFQPVTITGNTPRAVDALYSDGLMAKFYTQSNQTSDVVGYATEAFSTVLDSLRKCGKRSIKILEVGAAHTVLGTGLFTYPLIDKVKEHFDLLIQYTLASTLARNLAYASVIPKAYDISKDPDSQGIHLESYDMVVALHVLHAAPNVKECLASLRSLLVPGGCLFTVELDGTSWTSSNKSGSIWSDALLEDVDFMNVQTCVESGGDGREFFFVAQKSISYSTPASDPDIDLRHVYPFEFGKEIQLQRRLGDIDIATSVTIYLLAMHGRDADAAIGFCAALRKDIPSWDIRLAIFESSTDLSNPIPLLIRHIGTFKRGENAITFDRNGDALVPRVALSPPPSSNQGDAVDDPSYLTVRVSHWVGISQVYDGFVGKVVQSNQHGVSAGEFVGGVTEKSSAELICVHSDHIYSTTDVASAVQLLATAMLSLITWPPSSRAARIAIAIENENLAPIIEQHTSKISGIQLVSPDFRNPDILEVLDILISDSTTYAQHPHLRRWIPRSGKVFLLDNLLEQTHRDDPSFIRRTLANGLRVQSETPARQNGQISHLAAASGPRKSRAAPPFRDDRAYVLLGGIGGLGIDLAVWMYQHGARHLILTSRRGLRSLDPIKDALTLAKVAYLQSQNDVNLRLCKCDATDDEHMRTLLHGLPVPVAGCFLMTLVLSDAPFFKQTQYTFDGVYASKLRVFEIFSTLVEIKSLDFFVTLSSISGLVGILGQTTYASACTALDGVLAAYPNAFSLITPGILDAGYLVSLIDDQPFIVKPSDIYFQDRTFTNDRKDDLAIISAEALWVYLEDGLRKLDDSPFKHYIPDVDWRIVDRQFTLPISCRHLLSPNSRDHTASQPHHHALGGSGAAKTVLLDVLGISPDDFSPDIPLSSYGLDSLGASKLATGLRPFMTVTQMQLMGQTTWTELLEFAQLPAEWSPDPSAQPLVEICSGSGQPLIILPGGNGSIGLFYGLRNHFQGALWGIQITESTPLKSLAELVGFWKEQICARWPHGPYRIAAYSGSTLLSVALTKLIEDTGEEVVKLTFIDHCPALWTGQVSEAMLREKTVGEFWDFSAQSLLDLLRIDSTSAEALVSYEAAILGLPNAPPNTVSEVKVLAAVMTLQFNFLQQFYPADREKSQDSFVKLFTAWLCSFKAPLVLLVAELGFTHCAPDGWSDLGASRFGKPVEVHDISDVGHFGLFKDPRVAQVLSA</sequence>
<dbReference type="Pfam" id="PF02801">
    <property type="entry name" value="Ketoacyl-synt_C"/>
    <property type="match status" value="1"/>
</dbReference>
<dbReference type="CDD" id="cd00833">
    <property type="entry name" value="PKS"/>
    <property type="match status" value="1"/>
</dbReference>
<feature type="active site" description="Proton acceptor; for dehydratase activity" evidence="5">
    <location>
        <position position="921"/>
    </location>
</feature>
<feature type="region of interest" description="N-terminal hotdog fold" evidence="5">
    <location>
        <begin position="875"/>
        <end position="994"/>
    </location>
</feature>
<accession>A0AAD6YHL2</accession>
<keyword evidence="2" id="KW-0597">Phosphoprotein</keyword>
<dbReference type="PROSITE" id="PS52004">
    <property type="entry name" value="KS3_2"/>
    <property type="match status" value="1"/>
</dbReference>
<feature type="active site" description="Proton donor; for dehydratase activity" evidence="5">
    <location>
        <position position="1062"/>
    </location>
</feature>
<dbReference type="GO" id="GO:0004312">
    <property type="term" value="F:fatty acid synthase activity"/>
    <property type="evidence" value="ECO:0007669"/>
    <property type="project" value="TreeGrafter"/>
</dbReference>
<keyword evidence="4" id="KW-0843">Virulence</keyword>
<dbReference type="GO" id="GO:0004315">
    <property type="term" value="F:3-oxoacyl-[acyl-carrier-protein] synthase activity"/>
    <property type="evidence" value="ECO:0007669"/>
    <property type="project" value="InterPro"/>
</dbReference>
<feature type="non-terminal residue" evidence="9">
    <location>
        <position position="1"/>
    </location>
</feature>
<feature type="domain" description="PKS/mFAS DH" evidence="8">
    <location>
        <begin position="875"/>
        <end position="1148"/>
    </location>
</feature>
<dbReference type="Gene3D" id="3.40.50.1820">
    <property type="entry name" value="alpha/beta hydrolase"/>
    <property type="match status" value="1"/>
</dbReference>
<evidence type="ECO:0000256" key="6">
    <source>
        <dbReference type="SAM" id="MobiDB-lite"/>
    </source>
</evidence>
<feature type="compositionally biased region" description="Polar residues" evidence="6">
    <location>
        <begin position="895"/>
        <end position="908"/>
    </location>
</feature>
<dbReference type="InterPro" id="IPR049551">
    <property type="entry name" value="PKS_DH_C"/>
</dbReference>
<evidence type="ECO:0000256" key="2">
    <source>
        <dbReference type="ARBA" id="ARBA00022553"/>
    </source>
</evidence>
<protein>
    <recommendedName>
        <fullName evidence="11">Polyketide synthase</fullName>
    </recommendedName>
</protein>
<dbReference type="InterPro" id="IPR009081">
    <property type="entry name" value="PP-bd_ACP"/>
</dbReference>
<dbReference type="InterPro" id="IPR020841">
    <property type="entry name" value="PKS_Beta-ketoAc_synthase_dom"/>
</dbReference>
<dbReference type="InterPro" id="IPR049900">
    <property type="entry name" value="PKS_mFAS_DH"/>
</dbReference>
<keyword evidence="10" id="KW-1185">Reference proteome</keyword>
<dbReference type="InterPro" id="IPR016035">
    <property type="entry name" value="Acyl_Trfase/lysoPLipase"/>
</dbReference>
<dbReference type="GO" id="GO:0006633">
    <property type="term" value="P:fatty acid biosynthetic process"/>
    <property type="evidence" value="ECO:0007669"/>
    <property type="project" value="InterPro"/>
</dbReference>
<dbReference type="InterPro" id="IPR049552">
    <property type="entry name" value="PKS_DH_N"/>
</dbReference>
<dbReference type="Gene3D" id="3.40.50.150">
    <property type="entry name" value="Vaccinia Virus protein VP39"/>
    <property type="match status" value="1"/>
</dbReference>
<dbReference type="Pfam" id="PF00109">
    <property type="entry name" value="ketoacyl-synt"/>
    <property type="match status" value="1"/>
</dbReference>
<dbReference type="InterPro" id="IPR001227">
    <property type="entry name" value="Ac_transferase_dom_sf"/>
</dbReference>
<proteinExistence type="predicted"/>
<evidence type="ECO:0000256" key="3">
    <source>
        <dbReference type="ARBA" id="ARBA00022679"/>
    </source>
</evidence>
<organism evidence="9 10">
    <name type="scientific">Mycena pura</name>
    <dbReference type="NCBI Taxonomy" id="153505"/>
    <lineage>
        <taxon>Eukaryota</taxon>
        <taxon>Fungi</taxon>
        <taxon>Dikarya</taxon>
        <taxon>Basidiomycota</taxon>
        <taxon>Agaricomycotina</taxon>
        <taxon>Agaricomycetes</taxon>
        <taxon>Agaricomycetidae</taxon>
        <taxon>Agaricales</taxon>
        <taxon>Marasmiineae</taxon>
        <taxon>Mycenaceae</taxon>
        <taxon>Mycena</taxon>
    </lineage>
</organism>
<dbReference type="PANTHER" id="PTHR43775">
    <property type="entry name" value="FATTY ACID SYNTHASE"/>
    <property type="match status" value="1"/>
</dbReference>
<dbReference type="Gene3D" id="3.10.129.110">
    <property type="entry name" value="Polyketide synthase dehydratase"/>
    <property type="match status" value="1"/>
</dbReference>
<dbReference type="InterPro" id="IPR029058">
    <property type="entry name" value="AB_hydrolase_fold"/>
</dbReference>
<evidence type="ECO:0000256" key="5">
    <source>
        <dbReference type="PROSITE-ProRule" id="PRU01363"/>
    </source>
</evidence>
<name>A0AAD6YHL2_9AGAR</name>
<feature type="domain" description="Ketosynthase family 3 (KS3)" evidence="7">
    <location>
        <begin position="1"/>
        <end position="416"/>
    </location>
</feature>
<evidence type="ECO:0008006" key="11">
    <source>
        <dbReference type="Google" id="ProtNLM"/>
    </source>
</evidence>
<dbReference type="PANTHER" id="PTHR43775:SF37">
    <property type="entry name" value="SI:DKEY-61P9.11"/>
    <property type="match status" value="1"/>
</dbReference>
<dbReference type="Gene3D" id="3.40.50.720">
    <property type="entry name" value="NAD(P)-binding Rossmann-like Domain"/>
    <property type="match status" value="1"/>
</dbReference>
<evidence type="ECO:0000259" key="8">
    <source>
        <dbReference type="PROSITE" id="PS52019"/>
    </source>
</evidence>
<dbReference type="Pfam" id="PF00698">
    <property type="entry name" value="Acyl_transf_1"/>
    <property type="match status" value="1"/>
</dbReference>
<dbReference type="InterPro" id="IPR014043">
    <property type="entry name" value="Acyl_transferase_dom"/>
</dbReference>
<comment type="caution">
    <text evidence="9">The sequence shown here is derived from an EMBL/GenBank/DDBJ whole genome shotgun (WGS) entry which is preliminary data.</text>
</comment>
<reference evidence="9" key="1">
    <citation type="submission" date="2023-03" db="EMBL/GenBank/DDBJ databases">
        <title>Massive genome expansion in bonnet fungi (Mycena s.s.) driven by repeated elements and novel gene families across ecological guilds.</title>
        <authorList>
            <consortium name="Lawrence Berkeley National Laboratory"/>
            <person name="Harder C.B."/>
            <person name="Miyauchi S."/>
            <person name="Viragh M."/>
            <person name="Kuo A."/>
            <person name="Thoen E."/>
            <person name="Andreopoulos B."/>
            <person name="Lu D."/>
            <person name="Skrede I."/>
            <person name="Drula E."/>
            <person name="Henrissat B."/>
            <person name="Morin E."/>
            <person name="Kohler A."/>
            <person name="Barry K."/>
            <person name="LaButti K."/>
            <person name="Morin E."/>
            <person name="Salamov A."/>
            <person name="Lipzen A."/>
            <person name="Mereny Z."/>
            <person name="Hegedus B."/>
            <person name="Baldrian P."/>
            <person name="Stursova M."/>
            <person name="Weitz H."/>
            <person name="Taylor A."/>
            <person name="Grigoriev I.V."/>
            <person name="Nagy L.G."/>
            <person name="Martin F."/>
            <person name="Kauserud H."/>
        </authorList>
    </citation>
    <scope>NUCLEOTIDE SEQUENCE</scope>
    <source>
        <strain evidence="9">9144</strain>
    </source>
</reference>
<dbReference type="InterPro" id="IPR016036">
    <property type="entry name" value="Malonyl_transacylase_ACP-bd"/>
</dbReference>
<dbReference type="SUPFAM" id="SSF53335">
    <property type="entry name" value="S-adenosyl-L-methionine-dependent methyltransferases"/>
    <property type="match status" value="1"/>
</dbReference>
<evidence type="ECO:0000313" key="9">
    <source>
        <dbReference type="EMBL" id="KAJ7222151.1"/>
    </source>
</evidence>
<dbReference type="Proteomes" id="UP001219525">
    <property type="component" value="Unassembled WGS sequence"/>
</dbReference>
<dbReference type="InterPro" id="IPR020807">
    <property type="entry name" value="PKS_DH"/>
</dbReference>
<feature type="region of interest" description="Disordered" evidence="6">
    <location>
        <begin position="883"/>
        <end position="911"/>
    </location>
</feature>
<dbReference type="InterPro" id="IPR050091">
    <property type="entry name" value="PKS_NRPS_Biosynth_Enz"/>
</dbReference>
<dbReference type="Pfam" id="PF14765">
    <property type="entry name" value="PS-DH"/>
    <property type="match status" value="1"/>
</dbReference>
<dbReference type="SMART" id="SM00825">
    <property type="entry name" value="PKS_KS"/>
    <property type="match status" value="1"/>
</dbReference>
<evidence type="ECO:0000313" key="10">
    <source>
        <dbReference type="Proteomes" id="UP001219525"/>
    </source>
</evidence>
<dbReference type="SUPFAM" id="SSF55048">
    <property type="entry name" value="Probable ACP-binding domain of malonyl-CoA ACP transacylase"/>
    <property type="match status" value="1"/>
</dbReference>
<dbReference type="InterPro" id="IPR029063">
    <property type="entry name" value="SAM-dependent_MTases_sf"/>
</dbReference>
<dbReference type="CDD" id="cd02440">
    <property type="entry name" value="AdoMet_MTases"/>
    <property type="match status" value="1"/>
</dbReference>
<dbReference type="InterPro" id="IPR016039">
    <property type="entry name" value="Thiolase-like"/>
</dbReference>
<dbReference type="InterPro" id="IPR042104">
    <property type="entry name" value="PKS_dehydratase_sf"/>
</dbReference>
<dbReference type="InterPro" id="IPR013968">
    <property type="entry name" value="PKS_KR"/>
</dbReference>
<dbReference type="InterPro" id="IPR014030">
    <property type="entry name" value="Ketoacyl_synth_N"/>
</dbReference>
<dbReference type="PROSITE" id="PS00606">
    <property type="entry name" value="KS3_1"/>
    <property type="match status" value="1"/>
</dbReference>
<dbReference type="GO" id="GO:0044550">
    <property type="term" value="P:secondary metabolite biosynthetic process"/>
    <property type="evidence" value="ECO:0007669"/>
    <property type="project" value="UniProtKB-ARBA"/>
</dbReference>
<gene>
    <name evidence="9" type="ORF">GGX14DRAFT_352618</name>
</gene>
<dbReference type="EMBL" id="JARJCW010000007">
    <property type="protein sequence ID" value="KAJ7222151.1"/>
    <property type="molecule type" value="Genomic_DNA"/>
</dbReference>
<dbReference type="Pfam" id="PF21089">
    <property type="entry name" value="PKS_DH_N"/>
    <property type="match status" value="1"/>
</dbReference>
<dbReference type="SMART" id="SM00822">
    <property type="entry name" value="PKS_KR"/>
    <property type="match status" value="1"/>
</dbReference>
<dbReference type="SUPFAM" id="SSF53901">
    <property type="entry name" value="Thiolase-like"/>
    <property type="match status" value="1"/>
</dbReference>
<evidence type="ECO:0000256" key="4">
    <source>
        <dbReference type="ARBA" id="ARBA00023026"/>
    </source>
</evidence>
<keyword evidence="3" id="KW-0808">Transferase</keyword>
<evidence type="ECO:0000259" key="7">
    <source>
        <dbReference type="PROSITE" id="PS52004"/>
    </source>
</evidence>
<dbReference type="SUPFAM" id="SSF51735">
    <property type="entry name" value="NAD(P)-binding Rossmann-fold domains"/>
    <property type="match status" value="1"/>
</dbReference>
<evidence type="ECO:0000256" key="1">
    <source>
        <dbReference type="ARBA" id="ARBA00022450"/>
    </source>
</evidence>
<dbReference type="InterPro" id="IPR057326">
    <property type="entry name" value="KR_dom"/>
</dbReference>
<dbReference type="InterPro" id="IPR014031">
    <property type="entry name" value="Ketoacyl_synth_C"/>
</dbReference>
<dbReference type="SMART" id="SM00827">
    <property type="entry name" value="PKS_AT"/>
    <property type="match status" value="1"/>
</dbReference>
<dbReference type="PROSITE" id="PS52019">
    <property type="entry name" value="PKS_MFAS_DH"/>
    <property type="match status" value="1"/>
</dbReference>
<dbReference type="SUPFAM" id="SSF53474">
    <property type="entry name" value="alpha/beta-Hydrolases"/>
    <property type="match status" value="1"/>
</dbReference>